<organism evidence="1">
    <name type="scientific">Myoviridae sp. ct9Ns12</name>
    <dbReference type="NCBI Taxonomy" id="2826626"/>
    <lineage>
        <taxon>Viruses</taxon>
        <taxon>Duplodnaviria</taxon>
        <taxon>Heunggongvirae</taxon>
        <taxon>Uroviricota</taxon>
        <taxon>Caudoviricetes</taxon>
    </lineage>
</organism>
<sequence length="193" mass="22415">MKKILLLMVIVLPMSMYSQDVDNQSSKEKTKMEQFISDTGMSIKLIDTVVDGLVGNYMFTSYKSENCVREVVKGNESKYFYRIERKAKDGDGGCAFIEYEDLKEIINAIKSMRDDIKTDVLKEADYLENKFMTDDYFVVGYYVKKKKVTWFIRLEKYGSNKYLYFNDKGEDGGDYILSNFEKACSVIEGMINK</sequence>
<evidence type="ECO:0000313" key="1">
    <source>
        <dbReference type="EMBL" id="DAD81684.1"/>
    </source>
</evidence>
<proteinExistence type="predicted"/>
<accession>A0A8S5MHJ5</accession>
<dbReference type="EMBL" id="BK014906">
    <property type="protein sequence ID" value="DAD81684.1"/>
    <property type="molecule type" value="Genomic_DNA"/>
</dbReference>
<reference evidence="1" key="1">
    <citation type="journal article" date="2021" name="Proc. Natl. Acad. Sci. U.S.A.">
        <title>A Catalog of Tens of Thousands of Viruses from Human Metagenomes Reveals Hidden Associations with Chronic Diseases.</title>
        <authorList>
            <person name="Tisza M.J."/>
            <person name="Buck C.B."/>
        </authorList>
    </citation>
    <scope>NUCLEOTIDE SEQUENCE</scope>
    <source>
        <strain evidence="1">Ct9Ns12</strain>
    </source>
</reference>
<name>A0A8S5MHJ5_9CAUD</name>
<protein>
    <submittedName>
        <fullName evidence="1">Uncharacterized protein</fullName>
    </submittedName>
</protein>